<keyword evidence="9" id="KW-0472">Membrane</keyword>
<dbReference type="GO" id="GO:0000139">
    <property type="term" value="C:Golgi membrane"/>
    <property type="evidence" value="ECO:0007669"/>
    <property type="project" value="UniProtKB-SubCell"/>
</dbReference>
<evidence type="ECO:0000256" key="3">
    <source>
        <dbReference type="ARBA" id="ARBA00022676"/>
    </source>
</evidence>
<dbReference type="GO" id="GO:0016758">
    <property type="term" value="F:hexosyltransferase activity"/>
    <property type="evidence" value="ECO:0007669"/>
    <property type="project" value="InterPro"/>
</dbReference>
<dbReference type="PANTHER" id="PTHR11214">
    <property type="entry name" value="BETA-1,3-N-ACETYLGLUCOSAMINYLTRANSFERASE"/>
    <property type="match status" value="1"/>
</dbReference>
<feature type="signal peptide" evidence="12">
    <location>
        <begin position="1"/>
        <end position="22"/>
    </location>
</feature>
<keyword evidence="8 10" id="KW-0333">Golgi apparatus</keyword>
<evidence type="ECO:0000256" key="1">
    <source>
        <dbReference type="ARBA" id="ARBA00004323"/>
    </source>
</evidence>
<dbReference type="Proteomes" id="UP000887575">
    <property type="component" value="Unassembled WGS sequence"/>
</dbReference>
<evidence type="ECO:0000256" key="5">
    <source>
        <dbReference type="ARBA" id="ARBA00022692"/>
    </source>
</evidence>
<keyword evidence="7" id="KW-1133">Transmembrane helix</keyword>
<evidence type="ECO:0000256" key="9">
    <source>
        <dbReference type="ARBA" id="ARBA00023136"/>
    </source>
</evidence>
<keyword evidence="4" id="KW-0808">Transferase</keyword>
<organism evidence="13 14">
    <name type="scientific">Mesorhabditis belari</name>
    <dbReference type="NCBI Taxonomy" id="2138241"/>
    <lineage>
        <taxon>Eukaryota</taxon>
        <taxon>Metazoa</taxon>
        <taxon>Ecdysozoa</taxon>
        <taxon>Nematoda</taxon>
        <taxon>Chromadorea</taxon>
        <taxon>Rhabditida</taxon>
        <taxon>Rhabditina</taxon>
        <taxon>Rhabditomorpha</taxon>
        <taxon>Rhabditoidea</taxon>
        <taxon>Rhabditidae</taxon>
        <taxon>Mesorhabditinae</taxon>
        <taxon>Mesorhabditis</taxon>
    </lineage>
</organism>
<evidence type="ECO:0000313" key="14">
    <source>
        <dbReference type="WBParaSite" id="MBELARI_LOCUS6099"/>
    </source>
</evidence>
<dbReference type="AlphaFoldDB" id="A0AAF3FGW6"/>
<proteinExistence type="inferred from homology"/>
<evidence type="ECO:0000256" key="4">
    <source>
        <dbReference type="ARBA" id="ARBA00022679"/>
    </source>
</evidence>
<keyword evidence="3 10" id="KW-0328">Glycosyltransferase</keyword>
<evidence type="ECO:0000256" key="2">
    <source>
        <dbReference type="ARBA" id="ARBA00008661"/>
    </source>
</evidence>
<comment type="similarity">
    <text evidence="2 10">Belongs to the glycosyltransferase 31 family.</text>
</comment>
<dbReference type="WBParaSite" id="MBELARI_LOCUS6099">
    <property type="protein sequence ID" value="MBELARI_LOCUS6099"/>
    <property type="gene ID" value="MBELARI_LOCUS6099"/>
</dbReference>
<reference evidence="14" key="1">
    <citation type="submission" date="2024-02" db="UniProtKB">
        <authorList>
            <consortium name="WormBaseParasite"/>
        </authorList>
    </citation>
    <scope>IDENTIFICATION</scope>
</reference>
<feature type="region of interest" description="Disordered" evidence="11">
    <location>
        <begin position="336"/>
        <end position="359"/>
    </location>
</feature>
<evidence type="ECO:0000256" key="6">
    <source>
        <dbReference type="ARBA" id="ARBA00022968"/>
    </source>
</evidence>
<keyword evidence="5" id="KW-0812">Transmembrane</keyword>
<sequence>MVFRRNSLLFLIFSLIFVSTSAQNSSSFTQHGSPLFDPMPIRLSPSVCTSETQTVIIVHSSVANFERREVIRKTYGEEKYRKKYGYEVIFVTGRKAENVLFDKWIHEESNQHEDILQGDFIDSYENITIKGLLWLRYVSVSCPWSSFVLHLDDDIIFDVNQIFMQLIDFKLDDNSVICLTTTYQSGEIVRDPKARWFVSYTAFSEDTYPAYCAGAAYLLLAERLPGIIREITKYEYIPIDDVVITGIARKRLDLNIHQVYPEAILRKDEDTVTEYFLNGWAVVGECLTIQCMTHIWRLITSNMTKRGRISRWPVNENGYNLFVISSILLATEGISAKENSRTSTTPEKPPPPKPARKRSRKKLYLVVPIELLLSQGHEPMYDPCGAALPEYQRIYRKLHSGRNFKKLVAESTR</sequence>
<accession>A0AAF3FGW6</accession>
<evidence type="ECO:0000256" key="12">
    <source>
        <dbReference type="SAM" id="SignalP"/>
    </source>
</evidence>
<dbReference type="Pfam" id="PF01762">
    <property type="entry name" value="Galactosyl_T"/>
    <property type="match status" value="1"/>
</dbReference>
<comment type="subcellular location">
    <subcellularLocation>
        <location evidence="1 10">Golgi apparatus membrane</location>
        <topology evidence="1 10">Single-pass type II membrane protein</topology>
    </subcellularLocation>
</comment>
<evidence type="ECO:0000256" key="8">
    <source>
        <dbReference type="ARBA" id="ARBA00023034"/>
    </source>
</evidence>
<dbReference type="GO" id="GO:0006493">
    <property type="term" value="P:protein O-linked glycosylation"/>
    <property type="evidence" value="ECO:0007669"/>
    <property type="project" value="TreeGrafter"/>
</dbReference>
<keyword evidence="6" id="KW-0735">Signal-anchor</keyword>
<dbReference type="Gene3D" id="3.90.550.50">
    <property type="match status" value="1"/>
</dbReference>
<dbReference type="InterPro" id="IPR002659">
    <property type="entry name" value="Glyco_trans_31"/>
</dbReference>
<keyword evidence="13" id="KW-1185">Reference proteome</keyword>
<dbReference type="EC" id="2.4.1.-" evidence="10"/>
<evidence type="ECO:0000256" key="7">
    <source>
        <dbReference type="ARBA" id="ARBA00022989"/>
    </source>
</evidence>
<keyword evidence="12" id="KW-0732">Signal</keyword>
<dbReference type="PANTHER" id="PTHR11214:SF364">
    <property type="entry name" value="HEXOSYLTRANSFERASE"/>
    <property type="match status" value="1"/>
</dbReference>
<evidence type="ECO:0000256" key="10">
    <source>
        <dbReference type="RuleBase" id="RU363063"/>
    </source>
</evidence>
<name>A0AAF3FGW6_9BILA</name>
<evidence type="ECO:0000256" key="11">
    <source>
        <dbReference type="SAM" id="MobiDB-lite"/>
    </source>
</evidence>
<feature type="chain" id="PRO_5042074867" description="Hexosyltransferase" evidence="12">
    <location>
        <begin position="23"/>
        <end position="413"/>
    </location>
</feature>
<protein>
    <recommendedName>
        <fullName evidence="10">Hexosyltransferase</fullName>
        <ecNumber evidence="10">2.4.1.-</ecNumber>
    </recommendedName>
</protein>
<evidence type="ECO:0000313" key="13">
    <source>
        <dbReference type="Proteomes" id="UP000887575"/>
    </source>
</evidence>